<name>A0A2J6QDB4_9HELO</name>
<accession>A0A2J6QDB4</accession>
<reference evidence="1 2" key="1">
    <citation type="submission" date="2016-05" db="EMBL/GenBank/DDBJ databases">
        <title>A degradative enzymes factory behind the ericoid mycorrhizal symbiosis.</title>
        <authorList>
            <consortium name="DOE Joint Genome Institute"/>
            <person name="Martino E."/>
            <person name="Morin E."/>
            <person name="Grelet G."/>
            <person name="Kuo A."/>
            <person name="Kohler A."/>
            <person name="Daghino S."/>
            <person name="Barry K."/>
            <person name="Choi C."/>
            <person name="Cichocki N."/>
            <person name="Clum A."/>
            <person name="Copeland A."/>
            <person name="Hainaut M."/>
            <person name="Haridas S."/>
            <person name="Labutti K."/>
            <person name="Lindquist E."/>
            <person name="Lipzen A."/>
            <person name="Khouja H.-R."/>
            <person name="Murat C."/>
            <person name="Ohm R."/>
            <person name="Olson A."/>
            <person name="Spatafora J."/>
            <person name="Veneault-Fourrey C."/>
            <person name="Henrissat B."/>
            <person name="Grigoriev I."/>
            <person name="Martin F."/>
            <person name="Perotto S."/>
        </authorList>
    </citation>
    <scope>NUCLEOTIDE SEQUENCE [LARGE SCALE GENOMIC DNA]</scope>
    <source>
        <strain evidence="1 2">UAMH 7357</strain>
    </source>
</reference>
<organism evidence="1 2">
    <name type="scientific">Hyaloscypha hepaticicola</name>
    <dbReference type="NCBI Taxonomy" id="2082293"/>
    <lineage>
        <taxon>Eukaryota</taxon>
        <taxon>Fungi</taxon>
        <taxon>Dikarya</taxon>
        <taxon>Ascomycota</taxon>
        <taxon>Pezizomycotina</taxon>
        <taxon>Leotiomycetes</taxon>
        <taxon>Helotiales</taxon>
        <taxon>Hyaloscyphaceae</taxon>
        <taxon>Hyaloscypha</taxon>
    </lineage>
</organism>
<evidence type="ECO:0000313" key="1">
    <source>
        <dbReference type="EMBL" id="PMD24261.1"/>
    </source>
</evidence>
<evidence type="ECO:0000313" key="2">
    <source>
        <dbReference type="Proteomes" id="UP000235672"/>
    </source>
</evidence>
<dbReference type="Proteomes" id="UP000235672">
    <property type="component" value="Unassembled WGS sequence"/>
</dbReference>
<dbReference type="AlphaFoldDB" id="A0A2J6QDB4"/>
<sequence length="151" mass="17037">MESEIGDDDSRTLVPARSDSRRRWGNLQYRSMNRRPTGDCDGYPGHSGIEAVDCVSLGGLLGYLGDTSGIFQDIRAIQKRGIEDLHRMGLRPGTVYDQINHSTFKKSLTQLFSTSTLVTFNTHFSSCMAIKEKKPSREVGKIKRVRDVFFF</sequence>
<gene>
    <name evidence="1" type="ORF">NA56DRAFT_656693</name>
</gene>
<keyword evidence="2" id="KW-1185">Reference proteome</keyword>
<protein>
    <submittedName>
        <fullName evidence="1">Uncharacterized protein</fullName>
    </submittedName>
</protein>
<proteinExistence type="predicted"/>
<dbReference type="EMBL" id="KZ613473">
    <property type="protein sequence ID" value="PMD24261.1"/>
    <property type="molecule type" value="Genomic_DNA"/>
</dbReference>